<reference evidence="3" key="1">
    <citation type="journal article" date="2019" name="J. Bacteriol.">
        <title>A Mutagenic Screen Identifies a TonB-Dependent Receptor Required for the Lanthanide Metal Switch in the Type I Methanotroph 'Methylotuvimicrobium buryatense' 5GB1C.</title>
        <authorList>
            <person name="Groom J.D."/>
            <person name="Ford S.M."/>
            <person name="Pesesky M.W."/>
            <person name="Lidstrom M.E."/>
        </authorList>
    </citation>
    <scope>NUCLEOTIDE SEQUENCE [LARGE SCALE GENOMIC DNA]</scope>
    <source>
        <strain evidence="3">5GB1C</strain>
    </source>
</reference>
<dbReference type="Pfam" id="PF11906">
    <property type="entry name" value="DUF3426"/>
    <property type="match status" value="1"/>
</dbReference>
<proteinExistence type="predicted"/>
<keyword evidence="1" id="KW-1133">Transmembrane helix</keyword>
<dbReference type="STRING" id="675511.GCA_000341735_00500"/>
<dbReference type="AlphaFoldDB" id="A0A4P9UTD9"/>
<protein>
    <submittedName>
        <fullName evidence="2">DUF3426 domain-containing protein</fullName>
    </submittedName>
</protein>
<feature type="transmembrane region" description="Helical" evidence="1">
    <location>
        <begin position="69"/>
        <end position="91"/>
    </location>
</feature>
<evidence type="ECO:0000256" key="1">
    <source>
        <dbReference type="SAM" id="Phobius"/>
    </source>
</evidence>
<dbReference type="OrthoDB" id="6717714at2"/>
<dbReference type="InterPro" id="IPR021834">
    <property type="entry name" value="DUF3426"/>
</dbReference>
<dbReference type="NCBIfam" id="TIGR02098">
    <property type="entry name" value="MJ0042_CXXC"/>
    <property type="match status" value="1"/>
</dbReference>
<evidence type="ECO:0000313" key="3">
    <source>
        <dbReference type="Proteomes" id="UP000305881"/>
    </source>
</evidence>
<gene>
    <name evidence="2" type="ORF">EQU24_12710</name>
</gene>
<dbReference type="InterPro" id="IPR011723">
    <property type="entry name" value="Znf/thioredoxin_put"/>
</dbReference>
<dbReference type="KEGG" id="mbur:EQU24_12710"/>
<evidence type="ECO:0000313" key="2">
    <source>
        <dbReference type="EMBL" id="QCW84828.1"/>
    </source>
</evidence>
<keyword evidence="1" id="KW-0812">Transmembrane</keyword>
<name>A0A4P9UTD9_METBY</name>
<keyword evidence="3" id="KW-1185">Reference proteome</keyword>
<sequence length="214" mass="23899">MFTQCPECHHPQTLTIDQLRETRGIIRCPHCSTQFDALQRLSDTPANVAIAPPEEQLPWVQDRKPTNPLLWNLSVAAGIILLCVQIIYFLGPSALQHEKLRPWLIEACSYLGCSLPDYRNLADFSVLASSLILTADQNYYFKAIINNQAEFAQPYPGIKLTLLKLSGEPFAQRAFSRKNLTFRTDKIAPHETIEIGLAIAAPGTSVGGYTFELI</sequence>
<keyword evidence="1" id="KW-0472">Membrane</keyword>
<organism evidence="2 3">
    <name type="scientific">Methylotuvimicrobium buryatense</name>
    <name type="common">Methylomicrobium buryatense</name>
    <dbReference type="NCBI Taxonomy" id="95641"/>
    <lineage>
        <taxon>Bacteria</taxon>
        <taxon>Pseudomonadati</taxon>
        <taxon>Pseudomonadota</taxon>
        <taxon>Gammaproteobacteria</taxon>
        <taxon>Methylococcales</taxon>
        <taxon>Methylococcaceae</taxon>
        <taxon>Methylotuvimicrobium</taxon>
    </lineage>
</organism>
<dbReference type="EMBL" id="CP035467">
    <property type="protein sequence ID" value="QCW84828.1"/>
    <property type="molecule type" value="Genomic_DNA"/>
</dbReference>
<dbReference type="Proteomes" id="UP000305881">
    <property type="component" value="Chromosome"/>
</dbReference>
<accession>A0A4P9UTD9</accession>
<dbReference type="RefSeq" id="WP_017839149.1">
    <property type="nucleotide sequence ID" value="NZ_CP035467.1"/>
</dbReference>